<dbReference type="InterPro" id="IPR003008">
    <property type="entry name" value="Tubulin_FtsZ_GTPase"/>
</dbReference>
<dbReference type="InterPro" id="IPR045061">
    <property type="entry name" value="FtsZ/CetZ"/>
</dbReference>
<keyword evidence="1" id="KW-0547">Nucleotide-binding</keyword>
<dbReference type="EMBL" id="UINC01086348">
    <property type="protein sequence ID" value="SVC34725.1"/>
    <property type="molecule type" value="Genomic_DNA"/>
</dbReference>
<feature type="non-terminal residue" evidence="5">
    <location>
        <position position="180"/>
    </location>
</feature>
<dbReference type="PRINTS" id="PR00423">
    <property type="entry name" value="CELLDVISFTSZ"/>
</dbReference>
<keyword evidence="2" id="KW-0342">GTP-binding</keyword>
<dbReference type="PROSITE" id="PS01134">
    <property type="entry name" value="FTSZ_1"/>
    <property type="match status" value="1"/>
</dbReference>
<dbReference type="InterPro" id="IPR020805">
    <property type="entry name" value="Cell_div_FtsZ_CS"/>
</dbReference>
<dbReference type="PROSITE" id="PS01135">
    <property type="entry name" value="FTSZ_2"/>
    <property type="match status" value="1"/>
</dbReference>
<protein>
    <recommendedName>
        <fullName evidence="4">Tubulin/FtsZ GTPase domain-containing protein</fullName>
    </recommendedName>
</protein>
<evidence type="ECO:0000259" key="4">
    <source>
        <dbReference type="SMART" id="SM00864"/>
    </source>
</evidence>
<dbReference type="GO" id="GO:0051301">
    <property type="term" value="P:cell division"/>
    <property type="evidence" value="ECO:0007669"/>
    <property type="project" value="TreeGrafter"/>
</dbReference>
<gene>
    <name evidence="5" type="ORF">METZ01_LOCUS287579</name>
</gene>
<evidence type="ECO:0000256" key="3">
    <source>
        <dbReference type="SAM" id="MobiDB-lite"/>
    </source>
</evidence>
<proteinExistence type="predicted"/>
<dbReference type="SMART" id="SM00864">
    <property type="entry name" value="Tubulin"/>
    <property type="match status" value="1"/>
</dbReference>
<dbReference type="SUPFAM" id="SSF52490">
    <property type="entry name" value="Tubulin nucleotide-binding domain-like"/>
    <property type="match status" value="1"/>
</dbReference>
<evidence type="ECO:0000313" key="5">
    <source>
        <dbReference type="EMBL" id="SVC34725.1"/>
    </source>
</evidence>
<name>A0A382LFS3_9ZZZZ</name>
<feature type="domain" description="Tubulin/FtsZ GTPase" evidence="4">
    <location>
        <begin position="30"/>
        <end position="180"/>
    </location>
</feature>
<dbReference type="GO" id="GO:0005525">
    <property type="term" value="F:GTP binding"/>
    <property type="evidence" value="ECO:0007669"/>
    <property type="project" value="UniProtKB-KW"/>
</dbReference>
<dbReference type="GO" id="GO:0032153">
    <property type="term" value="C:cell division site"/>
    <property type="evidence" value="ECO:0007669"/>
    <property type="project" value="TreeGrafter"/>
</dbReference>
<organism evidence="5">
    <name type="scientific">marine metagenome</name>
    <dbReference type="NCBI Taxonomy" id="408172"/>
    <lineage>
        <taxon>unclassified sequences</taxon>
        <taxon>metagenomes</taxon>
        <taxon>ecological metagenomes</taxon>
    </lineage>
</organism>
<dbReference type="Gene3D" id="3.40.50.1440">
    <property type="entry name" value="Tubulin/FtsZ, GTPase domain"/>
    <property type="match status" value="1"/>
</dbReference>
<dbReference type="AlphaFoldDB" id="A0A382LFS3"/>
<dbReference type="PANTHER" id="PTHR30314">
    <property type="entry name" value="CELL DIVISION PROTEIN FTSZ-RELATED"/>
    <property type="match status" value="1"/>
</dbReference>
<evidence type="ECO:0000256" key="2">
    <source>
        <dbReference type="ARBA" id="ARBA00023134"/>
    </source>
</evidence>
<evidence type="ECO:0000256" key="1">
    <source>
        <dbReference type="ARBA" id="ARBA00022741"/>
    </source>
</evidence>
<reference evidence="5" key="1">
    <citation type="submission" date="2018-05" db="EMBL/GenBank/DDBJ databases">
        <authorList>
            <person name="Lanie J.A."/>
            <person name="Ng W.-L."/>
            <person name="Kazmierczak K.M."/>
            <person name="Andrzejewski T.M."/>
            <person name="Davidsen T.M."/>
            <person name="Wayne K.J."/>
            <person name="Tettelin H."/>
            <person name="Glass J.I."/>
            <person name="Rusch D."/>
            <person name="Podicherti R."/>
            <person name="Tsui H.-C.T."/>
            <person name="Winkler M.E."/>
        </authorList>
    </citation>
    <scope>NUCLEOTIDE SEQUENCE</scope>
</reference>
<dbReference type="InterPro" id="IPR036525">
    <property type="entry name" value="Tubulin/FtsZ_GTPase_sf"/>
</dbReference>
<dbReference type="GO" id="GO:0005737">
    <property type="term" value="C:cytoplasm"/>
    <property type="evidence" value="ECO:0007669"/>
    <property type="project" value="TreeGrafter"/>
</dbReference>
<dbReference type="PANTHER" id="PTHR30314:SF3">
    <property type="entry name" value="MITOCHONDRIAL DIVISION PROTEIN FSZA"/>
    <property type="match status" value="1"/>
</dbReference>
<dbReference type="Pfam" id="PF00091">
    <property type="entry name" value="Tubulin"/>
    <property type="match status" value="1"/>
</dbReference>
<accession>A0A382LFS3</accession>
<sequence length="180" mass="18431">MAAKKSNTGGSRKSPSGVNLNTRPKNYQAVIKIVGVGGGGTNALNRMVQMKIGGVDFVAANTDAQSLLGSKADVKLDLGRKTTRGLGAGANPETGRQAAIDSEELIIEALKGSDMVFVAAGMGGGTGTGASPIISKIAHELGALTVGVVTRPFGFEGRRRSVQAEEGIQALRDVLDTLII</sequence>
<dbReference type="GO" id="GO:0003924">
    <property type="term" value="F:GTPase activity"/>
    <property type="evidence" value="ECO:0007669"/>
    <property type="project" value="InterPro"/>
</dbReference>
<feature type="region of interest" description="Disordered" evidence="3">
    <location>
        <begin position="1"/>
        <end position="22"/>
    </location>
</feature>